<evidence type="ECO:0000313" key="2">
    <source>
        <dbReference type="EMBL" id="MPN45827.1"/>
    </source>
</evidence>
<feature type="compositionally biased region" description="Basic and acidic residues" evidence="1">
    <location>
        <begin position="19"/>
        <end position="49"/>
    </location>
</feature>
<name>A0A645I3F3_9ZZZZ</name>
<dbReference type="AlphaFoldDB" id="A0A645I3F3"/>
<gene>
    <name evidence="2" type="ORF">SDC9_193400</name>
</gene>
<evidence type="ECO:0000256" key="1">
    <source>
        <dbReference type="SAM" id="MobiDB-lite"/>
    </source>
</evidence>
<accession>A0A645I3F3</accession>
<proteinExistence type="predicted"/>
<organism evidence="2">
    <name type="scientific">bioreactor metagenome</name>
    <dbReference type="NCBI Taxonomy" id="1076179"/>
    <lineage>
        <taxon>unclassified sequences</taxon>
        <taxon>metagenomes</taxon>
        <taxon>ecological metagenomes</taxon>
    </lineage>
</organism>
<sequence length="69" mass="7806">MPDDKIGDRTGYARKSRNMRAEELHRQDSARYRGIGRRGEHGAHAERAAEGGVQPEYRCKEQAGRGSHK</sequence>
<comment type="caution">
    <text evidence="2">The sequence shown here is derived from an EMBL/GenBank/DDBJ whole genome shotgun (WGS) entry which is preliminary data.</text>
</comment>
<protein>
    <submittedName>
        <fullName evidence="2">Uncharacterized protein</fullName>
    </submittedName>
</protein>
<reference evidence="2" key="1">
    <citation type="submission" date="2019-08" db="EMBL/GenBank/DDBJ databases">
        <authorList>
            <person name="Kucharzyk K."/>
            <person name="Murdoch R.W."/>
            <person name="Higgins S."/>
            <person name="Loffler F."/>
        </authorList>
    </citation>
    <scope>NUCLEOTIDE SEQUENCE</scope>
</reference>
<feature type="region of interest" description="Disordered" evidence="1">
    <location>
        <begin position="1"/>
        <end position="69"/>
    </location>
</feature>
<dbReference type="EMBL" id="VSSQ01106001">
    <property type="protein sequence ID" value="MPN45827.1"/>
    <property type="molecule type" value="Genomic_DNA"/>
</dbReference>